<feature type="domain" description="BLUF" evidence="1">
    <location>
        <begin position="3"/>
        <end position="94"/>
    </location>
</feature>
<dbReference type="EMBL" id="JAKRRX010000024">
    <property type="protein sequence ID" value="MCW8333445.1"/>
    <property type="molecule type" value="Genomic_DNA"/>
</dbReference>
<evidence type="ECO:0000313" key="3">
    <source>
        <dbReference type="Proteomes" id="UP001155586"/>
    </source>
</evidence>
<dbReference type="SUPFAM" id="SSF54975">
    <property type="entry name" value="Acylphosphatase/BLUF domain-like"/>
    <property type="match status" value="1"/>
</dbReference>
<dbReference type="Proteomes" id="UP001155586">
    <property type="component" value="Unassembled WGS sequence"/>
</dbReference>
<dbReference type="Pfam" id="PF04940">
    <property type="entry name" value="BLUF"/>
    <property type="match status" value="1"/>
</dbReference>
<dbReference type="InterPro" id="IPR036046">
    <property type="entry name" value="Acylphosphatase-like_dom_sf"/>
</dbReference>
<dbReference type="GO" id="GO:0009882">
    <property type="term" value="F:blue light photoreceptor activity"/>
    <property type="evidence" value="ECO:0007669"/>
    <property type="project" value="InterPro"/>
</dbReference>
<organism evidence="2 3">
    <name type="scientific">Vibrio paucivorans</name>
    <dbReference type="NCBI Taxonomy" id="2829489"/>
    <lineage>
        <taxon>Bacteria</taxon>
        <taxon>Pseudomonadati</taxon>
        <taxon>Pseudomonadota</taxon>
        <taxon>Gammaproteobacteria</taxon>
        <taxon>Vibrionales</taxon>
        <taxon>Vibrionaceae</taxon>
        <taxon>Vibrio</taxon>
    </lineage>
</organism>
<evidence type="ECO:0000259" key="1">
    <source>
        <dbReference type="PROSITE" id="PS50925"/>
    </source>
</evidence>
<dbReference type="RefSeq" id="WP_252031684.1">
    <property type="nucleotide sequence ID" value="NZ_JAKRRX010000024.1"/>
</dbReference>
<keyword evidence="3" id="KW-1185">Reference proteome</keyword>
<dbReference type="GO" id="GO:0071949">
    <property type="term" value="F:FAD binding"/>
    <property type="evidence" value="ECO:0007669"/>
    <property type="project" value="InterPro"/>
</dbReference>
<protein>
    <submittedName>
        <fullName evidence="2">BLUF domain-containing protein</fullName>
    </submittedName>
</protein>
<proteinExistence type="predicted"/>
<evidence type="ECO:0000313" key="2">
    <source>
        <dbReference type="EMBL" id="MCW8333445.1"/>
    </source>
</evidence>
<dbReference type="AlphaFoldDB" id="A0A9X3HQG4"/>
<dbReference type="PROSITE" id="PS50925">
    <property type="entry name" value="BLUF"/>
    <property type="match status" value="1"/>
</dbReference>
<comment type="caution">
    <text evidence="2">The sequence shown here is derived from an EMBL/GenBank/DDBJ whole genome shotgun (WGS) entry which is preliminary data.</text>
</comment>
<reference evidence="2" key="1">
    <citation type="submission" date="2022-02" db="EMBL/GenBank/DDBJ databases">
        <title>Vibrio sp. nov., a new bacterium isolated from Bohai sea, China.</title>
        <authorList>
            <person name="Yuan Y."/>
        </authorList>
    </citation>
    <scope>NUCLEOTIDE SEQUENCE</scope>
    <source>
        <strain evidence="2">DBSS07</strain>
    </source>
</reference>
<accession>A0A9X3HQG4</accession>
<name>A0A9X3HQG4_9VIBR</name>
<dbReference type="InterPro" id="IPR007024">
    <property type="entry name" value="BLUF_domain"/>
</dbReference>
<dbReference type="SMART" id="SM01034">
    <property type="entry name" value="BLUF"/>
    <property type="match status" value="1"/>
</dbReference>
<dbReference type="Gene3D" id="3.30.70.100">
    <property type="match status" value="1"/>
</dbReference>
<gene>
    <name evidence="2" type="ORF">MD483_06370</name>
</gene>
<sequence length="139" mass="15755">MSLVRLIYVSKITNQFAMSSLEDILQVARKNNEKNNITGMLCFNRNFFLQSIEGTRDSVNATYNKILNDERHHNAIILEYSEISARDFADWSMGYVPSSSLTAPLNLQFSGTTEFDPYSLSGQSAYQFLLKLKGTLPNI</sequence>